<dbReference type="SUPFAM" id="SSF81606">
    <property type="entry name" value="PP2C-like"/>
    <property type="match status" value="1"/>
</dbReference>
<evidence type="ECO:0000259" key="5">
    <source>
        <dbReference type="PROSITE" id="PS51746"/>
    </source>
</evidence>
<dbReference type="CDD" id="cd00130">
    <property type="entry name" value="PAS"/>
    <property type="match status" value="1"/>
</dbReference>
<dbReference type="RefSeq" id="WP_059351706.1">
    <property type="nucleotide sequence ID" value="NZ_LDYG01000046.1"/>
</dbReference>
<feature type="transmembrane region" description="Helical" evidence="2">
    <location>
        <begin position="141"/>
        <end position="159"/>
    </location>
</feature>
<sequence length="634" mass="72894">MDRLTKQISILLASSFSLFCILFILDKSHLIQEFMLHYLVIHSVIEYLTVFVSLSIALLGWLFYKYTDHVKYIIFSSAFVAVGFFDLFHLLTFKGMPIVLLDEYTVTTWFWIMARFTEVVAFSLLILPFSIKVVPSDLRSLSYMMSTVYTLLLSFIFFTQYEHLVPLLQNEQPTAFKNALEYSFALLHLIIFIMAIRYYKHDEQVDRKNIAFASFLLILSTLSLVTYQSLTDLNHFVAHVFKLLGYVYLLRIAFYQYGKKPLDKIEQLSNRYLKLLNTMGEGMYGIDIEGKIIFVNDSAKKLLGYREDELIGRSAHLSIHHSKVDGSSLHEEECPIRKATISGEQIYITDDVFWSKEGKPVPVEYYVRPFLDEKGNLGSIITFNDISERKKLETLEQRHQAFQHEISVAARVQRSLLSTIPMLRIQNEVGIVSLPYHELNGDFHTIFPEDHNTTIAIADVCGKGIPAAIQMTMMKFAVEQGLPLHQTLAQINTFFNTHMDHSSFITMLIGKYDRDNMTFSYSSAGHEPAILYRPREQTFRELSTDGPILGLLPHTVYEADKMTVEKGDIIVFYTDGIIERRKNTSDSNSIIKSSLSTIDLTVSAQEITEALYEKIKEYHPFAIEDDQTLIVLKV</sequence>
<dbReference type="GO" id="GO:0016791">
    <property type="term" value="F:phosphatase activity"/>
    <property type="evidence" value="ECO:0007669"/>
    <property type="project" value="TreeGrafter"/>
</dbReference>
<dbReference type="AlphaFoldDB" id="A0A147K5I2"/>
<dbReference type="SMART" id="SM00091">
    <property type="entry name" value="PAS"/>
    <property type="match status" value="1"/>
</dbReference>
<comment type="caution">
    <text evidence="6">The sequence shown here is derived from an EMBL/GenBank/DDBJ whole genome shotgun (WGS) entry which is preliminary data.</text>
</comment>
<dbReference type="PATRIC" id="fig|1150625.3.peg.2916"/>
<evidence type="ECO:0000256" key="2">
    <source>
        <dbReference type="SAM" id="Phobius"/>
    </source>
</evidence>
<organism evidence="6 7">
    <name type="scientific">Bacillus coahuilensis p1.1.43</name>
    <dbReference type="NCBI Taxonomy" id="1150625"/>
    <lineage>
        <taxon>Bacteria</taxon>
        <taxon>Bacillati</taxon>
        <taxon>Bacillota</taxon>
        <taxon>Bacilli</taxon>
        <taxon>Bacillales</taxon>
        <taxon>Bacillaceae</taxon>
        <taxon>Bacillus</taxon>
    </lineage>
</organism>
<dbReference type="NCBIfam" id="TIGR00229">
    <property type="entry name" value="sensory_box"/>
    <property type="match status" value="1"/>
</dbReference>
<dbReference type="Pfam" id="PF17159">
    <property type="entry name" value="MASE3"/>
    <property type="match status" value="1"/>
</dbReference>
<dbReference type="Gene3D" id="3.60.40.10">
    <property type="entry name" value="PPM-type phosphatase domain"/>
    <property type="match status" value="1"/>
</dbReference>
<dbReference type="InterPro" id="IPR052016">
    <property type="entry name" value="Bact_Sigma-Reg"/>
</dbReference>
<dbReference type="Pfam" id="PF07228">
    <property type="entry name" value="SpoIIE"/>
    <property type="match status" value="1"/>
</dbReference>
<dbReference type="PANTHER" id="PTHR43156:SF15">
    <property type="entry name" value="PHOSPHOSERINE PHOSPHATASE RSBU"/>
    <property type="match status" value="1"/>
</dbReference>
<dbReference type="PROSITE" id="PS51746">
    <property type="entry name" value="PPM_2"/>
    <property type="match status" value="1"/>
</dbReference>
<dbReference type="GO" id="GO:0006355">
    <property type="term" value="P:regulation of DNA-templated transcription"/>
    <property type="evidence" value="ECO:0007669"/>
    <property type="project" value="InterPro"/>
</dbReference>
<feature type="domain" description="PAC" evidence="4">
    <location>
        <begin position="347"/>
        <end position="398"/>
    </location>
</feature>
<keyword evidence="2" id="KW-1133">Transmembrane helix</keyword>
<dbReference type="Pfam" id="PF00989">
    <property type="entry name" value="PAS"/>
    <property type="match status" value="1"/>
</dbReference>
<dbReference type="EMBL" id="LDYG01000046">
    <property type="protein sequence ID" value="KUP04920.1"/>
    <property type="molecule type" value="Genomic_DNA"/>
</dbReference>
<feature type="transmembrane region" description="Helical" evidence="2">
    <location>
        <begin position="37"/>
        <end position="63"/>
    </location>
</feature>
<evidence type="ECO:0000256" key="1">
    <source>
        <dbReference type="ARBA" id="ARBA00022801"/>
    </source>
</evidence>
<dbReference type="InterPro" id="IPR000700">
    <property type="entry name" value="PAS-assoc_C"/>
</dbReference>
<dbReference type="SUPFAM" id="SSF55785">
    <property type="entry name" value="PYP-like sensor domain (PAS domain)"/>
    <property type="match status" value="1"/>
</dbReference>
<feature type="transmembrane region" description="Helical" evidence="2">
    <location>
        <begin position="236"/>
        <end position="254"/>
    </location>
</feature>
<feature type="transmembrane region" description="Helical" evidence="2">
    <location>
        <begin position="210"/>
        <end position="230"/>
    </location>
</feature>
<feature type="transmembrane region" description="Helical" evidence="2">
    <location>
        <begin position="179"/>
        <end position="198"/>
    </location>
</feature>
<dbReference type="STRING" id="1150625.Q75_13890"/>
<protein>
    <recommendedName>
        <fullName evidence="8">PAS domain-containing protein</fullName>
    </recommendedName>
</protein>
<evidence type="ECO:0000313" key="7">
    <source>
        <dbReference type="Proteomes" id="UP000074108"/>
    </source>
</evidence>
<dbReference type="InterPro" id="IPR036457">
    <property type="entry name" value="PPM-type-like_dom_sf"/>
</dbReference>
<proteinExistence type="predicted"/>
<evidence type="ECO:0000313" key="6">
    <source>
        <dbReference type="EMBL" id="KUP04920.1"/>
    </source>
</evidence>
<feature type="transmembrane region" description="Helical" evidence="2">
    <location>
        <begin position="70"/>
        <end position="88"/>
    </location>
</feature>
<dbReference type="Proteomes" id="UP000074108">
    <property type="component" value="Unassembled WGS sequence"/>
</dbReference>
<keyword evidence="2" id="KW-0472">Membrane</keyword>
<reference evidence="6 7" key="1">
    <citation type="journal article" date="2016" name="Front. Microbiol.">
        <title>Microevolution Analysis of Bacillus coahuilensis Unveils Differences in Phosphorus Acquisition Strategies and Their Regulation.</title>
        <authorList>
            <person name="Gomez-Lunar Z."/>
            <person name="Hernandez-Gonzalez I."/>
            <person name="Rodriguez-Torres M.D."/>
            <person name="Souza V."/>
            <person name="Olmedo-Alvarez G."/>
        </authorList>
    </citation>
    <scope>NUCLEOTIDE SEQUENCE [LARGE SCALE GENOMIC DNA]</scope>
    <source>
        <strain evidence="7">p1.1.43</strain>
    </source>
</reference>
<dbReference type="InterPro" id="IPR035965">
    <property type="entry name" value="PAS-like_dom_sf"/>
</dbReference>
<dbReference type="InterPro" id="IPR001932">
    <property type="entry name" value="PPM-type_phosphatase-like_dom"/>
</dbReference>
<dbReference type="Gene3D" id="3.30.450.20">
    <property type="entry name" value="PAS domain"/>
    <property type="match status" value="1"/>
</dbReference>
<feature type="transmembrane region" description="Helical" evidence="2">
    <location>
        <begin position="108"/>
        <end position="129"/>
    </location>
</feature>
<dbReference type="InterPro" id="IPR000014">
    <property type="entry name" value="PAS"/>
</dbReference>
<gene>
    <name evidence="6" type="ORF">Q75_13890</name>
</gene>
<keyword evidence="7" id="KW-1185">Reference proteome</keyword>
<evidence type="ECO:0008006" key="8">
    <source>
        <dbReference type="Google" id="ProtNLM"/>
    </source>
</evidence>
<evidence type="ECO:0000259" key="4">
    <source>
        <dbReference type="PROSITE" id="PS50113"/>
    </source>
</evidence>
<evidence type="ECO:0000259" key="3">
    <source>
        <dbReference type="PROSITE" id="PS50112"/>
    </source>
</evidence>
<accession>A0A147K5I2</accession>
<dbReference type="PROSITE" id="PS50112">
    <property type="entry name" value="PAS"/>
    <property type="match status" value="1"/>
</dbReference>
<dbReference type="SMART" id="SM00331">
    <property type="entry name" value="PP2C_SIG"/>
    <property type="match status" value="1"/>
</dbReference>
<name>A0A147K5I2_9BACI</name>
<feature type="domain" description="PAS" evidence="3">
    <location>
        <begin position="268"/>
        <end position="321"/>
    </location>
</feature>
<dbReference type="InterPro" id="IPR013767">
    <property type="entry name" value="PAS_fold"/>
</dbReference>
<keyword evidence="1" id="KW-0378">Hydrolase</keyword>
<dbReference type="PROSITE" id="PS50113">
    <property type="entry name" value="PAC"/>
    <property type="match status" value="1"/>
</dbReference>
<keyword evidence="2" id="KW-0812">Transmembrane</keyword>
<dbReference type="PANTHER" id="PTHR43156">
    <property type="entry name" value="STAGE II SPORULATION PROTEIN E-RELATED"/>
    <property type="match status" value="1"/>
</dbReference>
<feature type="transmembrane region" description="Helical" evidence="2">
    <location>
        <begin position="7"/>
        <end position="25"/>
    </location>
</feature>
<dbReference type="InterPro" id="IPR033425">
    <property type="entry name" value="MASE3"/>
</dbReference>
<feature type="domain" description="PPM-type phosphatase" evidence="5">
    <location>
        <begin position="428"/>
        <end position="634"/>
    </location>
</feature>